<dbReference type="RefSeq" id="WP_348737459.1">
    <property type="nucleotide sequence ID" value="NZ_CAXJRC010000008.1"/>
</dbReference>
<evidence type="ECO:0000313" key="1">
    <source>
        <dbReference type="EMBL" id="CAL2105655.1"/>
    </source>
</evidence>
<evidence type="ECO:0000313" key="2">
    <source>
        <dbReference type="Proteomes" id="UP001497602"/>
    </source>
</evidence>
<sequence>MLHKIKRHYNVTSVILAKYINTSLHTLKSLLTNRRAYNLAQLQKLIPLYNALAIDTPVTELTIDANFLALEKQQAIPLLQKQLKRVEKDLFFKNKALQAITATREDWLRGLHGCTELLKNESLTLADKQWIGLRKRHLETRLLENSYGKLLQLQIDVKGLTTLYELLKDQINEIEIL</sequence>
<comment type="caution">
    <text evidence="1">The sequence shown here is derived from an EMBL/GenBank/DDBJ whole genome shotgun (WGS) entry which is preliminary data.</text>
</comment>
<dbReference type="EMBL" id="CAXJRC010000008">
    <property type="protein sequence ID" value="CAL2105655.1"/>
    <property type="molecule type" value="Genomic_DNA"/>
</dbReference>
<name>A0ABM9PJ57_9FLAO</name>
<accession>A0ABM9PJ57</accession>
<keyword evidence="2" id="KW-1185">Reference proteome</keyword>
<protein>
    <submittedName>
        <fullName evidence="1">Uncharacterized protein</fullName>
    </submittedName>
</protein>
<proteinExistence type="predicted"/>
<gene>
    <name evidence="1" type="ORF">T190115A13A_170078</name>
</gene>
<organism evidence="1 2">
    <name type="scientific">Tenacibaculum vairaonense</name>
    <dbReference type="NCBI Taxonomy" id="3137860"/>
    <lineage>
        <taxon>Bacteria</taxon>
        <taxon>Pseudomonadati</taxon>
        <taxon>Bacteroidota</taxon>
        <taxon>Flavobacteriia</taxon>
        <taxon>Flavobacteriales</taxon>
        <taxon>Flavobacteriaceae</taxon>
        <taxon>Tenacibaculum</taxon>
    </lineage>
</organism>
<reference evidence="1 2" key="1">
    <citation type="submission" date="2024-05" db="EMBL/GenBank/DDBJ databases">
        <authorList>
            <person name="Duchaud E."/>
        </authorList>
    </citation>
    <scope>NUCLEOTIDE SEQUENCE [LARGE SCALE GENOMIC DNA]</scope>
    <source>
        <strain evidence="1">Ena-SAMPLE-TAB-13-05-2024-13:56:06:370-140305</strain>
    </source>
</reference>
<dbReference type="Proteomes" id="UP001497602">
    <property type="component" value="Unassembled WGS sequence"/>
</dbReference>